<protein>
    <recommendedName>
        <fullName evidence="4">Secondary thiamine-phosphate synthase enzyme</fullName>
    </recommendedName>
</protein>
<dbReference type="NCBIfam" id="TIGR00149">
    <property type="entry name" value="TIGR00149_YjbQ"/>
    <property type="match status" value="1"/>
</dbReference>
<name>A0A2H0FIA0_9BACT</name>
<dbReference type="PANTHER" id="PTHR30615:SF8">
    <property type="entry name" value="UPF0047 PROTEIN C4A8.02C"/>
    <property type="match status" value="1"/>
</dbReference>
<reference evidence="2 3" key="1">
    <citation type="submission" date="2017-09" db="EMBL/GenBank/DDBJ databases">
        <title>Depth-based differentiation of microbial function through sediment-hosted aquifers and enrichment of novel symbionts in the deep terrestrial subsurface.</title>
        <authorList>
            <person name="Probst A.J."/>
            <person name="Ladd B."/>
            <person name="Jarett J.K."/>
            <person name="Geller-Mcgrath D.E."/>
            <person name="Sieber C.M."/>
            <person name="Emerson J.B."/>
            <person name="Anantharaman K."/>
            <person name="Thomas B.C."/>
            <person name="Malmstrom R."/>
            <person name="Stieglmeier M."/>
            <person name="Klingl A."/>
            <person name="Woyke T."/>
            <person name="Ryan C.M."/>
            <person name="Banfield J.F."/>
        </authorList>
    </citation>
    <scope>NUCLEOTIDE SEQUENCE [LARGE SCALE GENOMIC DNA]</scope>
    <source>
        <strain evidence="2">CG18_big_fil_WC_8_21_14_2_50_37_10</strain>
    </source>
</reference>
<dbReference type="InterPro" id="IPR035917">
    <property type="entry name" value="YjbQ-like_sf"/>
</dbReference>
<sequence>MKIFNKTIEFETKGLFDFIDITNKVINFVKESQIKNGFVNIQILHTSAALIINENEPLLIEDFKENLKRTAPQNLKYQHDDLTKRKVNLRPNECINGNSHCKAIHLLVTATLNLLKGKIQLGQWQRILIVELDQSKKRKVQIQALGV</sequence>
<evidence type="ECO:0008006" key="4">
    <source>
        <dbReference type="Google" id="ProtNLM"/>
    </source>
</evidence>
<dbReference type="InterPro" id="IPR001602">
    <property type="entry name" value="UPF0047_YjbQ-like"/>
</dbReference>
<comment type="similarity">
    <text evidence="1">Belongs to the UPF0047 family.</text>
</comment>
<evidence type="ECO:0000256" key="1">
    <source>
        <dbReference type="ARBA" id="ARBA00005534"/>
    </source>
</evidence>
<evidence type="ECO:0000313" key="2">
    <source>
        <dbReference type="EMBL" id="PIQ06342.1"/>
    </source>
</evidence>
<dbReference type="PIRSF" id="PIRSF004681">
    <property type="entry name" value="UCP004681"/>
    <property type="match status" value="1"/>
</dbReference>
<accession>A0A2H0FIA0</accession>
<proteinExistence type="inferred from homology"/>
<dbReference type="Pfam" id="PF01894">
    <property type="entry name" value="YjbQ"/>
    <property type="match status" value="1"/>
</dbReference>
<dbReference type="EMBL" id="PCUC01000112">
    <property type="protein sequence ID" value="PIQ06342.1"/>
    <property type="molecule type" value="Genomic_DNA"/>
</dbReference>
<dbReference type="Gene3D" id="2.60.120.460">
    <property type="entry name" value="YjbQ-like"/>
    <property type="match status" value="1"/>
</dbReference>
<organism evidence="2 3">
    <name type="scientific">Candidatus Nealsonbacteria bacterium CG18_big_fil_WC_8_21_14_2_50_37_10</name>
    <dbReference type="NCBI Taxonomy" id="1974717"/>
    <lineage>
        <taxon>Bacteria</taxon>
        <taxon>Candidatus Nealsoniibacteriota</taxon>
    </lineage>
</organism>
<gene>
    <name evidence="2" type="ORF">COW72_02005</name>
</gene>
<evidence type="ECO:0000313" key="3">
    <source>
        <dbReference type="Proteomes" id="UP000230778"/>
    </source>
</evidence>
<dbReference type="PANTHER" id="PTHR30615">
    <property type="entry name" value="UNCHARACTERIZED PROTEIN YJBQ-RELATED"/>
    <property type="match status" value="1"/>
</dbReference>
<dbReference type="Proteomes" id="UP000230778">
    <property type="component" value="Unassembled WGS sequence"/>
</dbReference>
<dbReference type="SUPFAM" id="SSF111038">
    <property type="entry name" value="YjbQ-like"/>
    <property type="match status" value="1"/>
</dbReference>
<dbReference type="AlphaFoldDB" id="A0A2H0FIA0"/>
<comment type="caution">
    <text evidence="2">The sequence shown here is derived from an EMBL/GenBank/DDBJ whole genome shotgun (WGS) entry which is preliminary data.</text>
</comment>